<evidence type="ECO:0000256" key="8">
    <source>
        <dbReference type="SAM" id="Phobius"/>
    </source>
</evidence>
<dbReference type="Gene3D" id="1.10.3470.10">
    <property type="entry name" value="ABC transporter involved in vitamin B12 uptake, BtuC"/>
    <property type="match status" value="1"/>
</dbReference>
<keyword evidence="5 8" id="KW-0812">Transmembrane</keyword>
<reference evidence="9" key="1">
    <citation type="submission" date="2019-06" db="EMBL/GenBank/DDBJ databases">
        <authorList>
            <person name="Deangelis K."/>
            <person name="Huntemann M."/>
            <person name="Clum A."/>
            <person name="Pillay M."/>
            <person name="Palaniappan K."/>
            <person name="Varghese N."/>
            <person name="Mikhailova N."/>
            <person name="Stamatis D."/>
            <person name="Reddy T."/>
            <person name="Daum C."/>
            <person name="Shapiro N."/>
            <person name="Ivanova N."/>
            <person name="Kyrpides N."/>
            <person name="Woyke T."/>
        </authorList>
    </citation>
    <scope>NUCLEOTIDE SEQUENCE [LARGE SCALE GENOMIC DNA]</scope>
    <source>
        <strain evidence="9">128R</strain>
    </source>
</reference>
<gene>
    <name evidence="9" type="ORF">FHU10_0574</name>
</gene>
<reference evidence="9" key="2">
    <citation type="submission" date="2019-08" db="EMBL/GenBank/DDBJ databases">
        <title>Investigation of anaerobic lignin degradation for improved lignocellulosic biofuels.</title>
        <authorList>
            <person name="Deangelis K.PhD."/>
        </authorList>
    </citation>
    <scope>NUCLEOTIDE SEQUENCE [LARGE SCALE GENOMIC DNA]</scope>
    <source>
        <strain evidence="9">128R</strain>
    </source>
</reference>
<feature type="transmembrane region" description="Helical" evidence="8">
    <location>
        <begin position="248"/>
        <end position="277"/>
    </location>
</feature>
<feature type="transmembrane region" description="Helical" evidence="8">
    <location>
        <begin position="102"/>
        <end position="121"/>
    </location>
</feature>
<feature type="transmembrane region" description="Helical" evidence="8">
    <location>
        <begin position="317"/>
        <end position="336"/>
    </location>
</feature>
<evidence type="ECO:0000256" key="3">
    <source>
        <dbReference type="ARBA" id="ARBA00022448"/>
    </source>
</evidence>
<name>A0A542BLB4_SERFO</name>
<feature type="transmembrane region" description="Helical" evidence="8">
    <location>
        <begin position="70"/>
        <end position="90"/>
    </location>
</feature>
<evidence type="ECO:0000256" key="4">
    <source>
        <dbReference type="ARBA" id="ARBA00022475"/>
    </source>
</evidence>
<feature type="transmembrane region" description="Helical" evidence="8">
    <location>
        <begin position="29"/>
        <end position="50"/>
    </location>
</feature>
<keyword evidence="3" id="KW-0813">Transport</keyword>
<dbReference type="GO" id="GO:0005886">
    <property type="term" value="C:plasma membrane"/>
    <property type="evidence" value="ECO:0007669"/>
    <property type="project" value="UniProtKB-SubCell"/>
</dbReference>
<evidence type="ECO:0000256" key="2">
    <source>
        <dbReference type="ARBA" id="ARBA00007935"/>
    </source>
</evidence>
<dbReference type="SUPFAM" id="SSF81345">
    <property type="entry name" value="ABC transporter involved in vitamin B12 uptake, BtuC"/>
    <property type="match status" value="1"/>
</dbReference>
<keyword evidence="4" id="KW-1003">Cell membrane</keyword>
<feature type="transmembrane region" description="Helical" evidence="8">
    <location>
        <begin position="127"/>
        <end position="147"/>
    </location>
</feature>
<dbReference type="InterPro" id="IPR037294">
    <property type="entry name" value="ABC_BtuC-like"/>
</dbReference>
<dbReference type="OrthoDB" id="9055647at2"/>
<dbReference type="FunFam" id="1.10.3470.10:FF:000001">
    <property type="entry name" value="Vitamin B12 ABC transporter permease BtuC"/>
    <property type="match status" value="1"/>
</dbReference>
<dbReference type="Pfam" id="PF01032">
    <property type="entry name" value="FecCD"/>
    <property type="match status" value="1"/>
</dbReference>
<keyword evidence="6 8" id="KW-1133">Transmembrane helix</keyword>
<comment type="similarity">
    <text evidence="2">Belongs to the binding-protein-dependent transport system permease family. FecCD subfamily.</text>
</comment>
<evidence type="ECO:0000256" key="1">
    <source>
        <dbReference type="ARBA" id="ARBA00004651"/>
    </source>
</evidence>
<dbReference type="PANTHER" id="PTHR30472:SF29">
    <property type="entry name" value="VITAMIN B12 IMPORT SYSTEM PERMEASE PROTEIN BTUC"/>
    <property type="match status" value="1"/>
</dbReference>
<dbReference type="GO" id="GO:0022857">
    <property type="term" value="F:transmembrane transporter activity"/>
    <property type="evidence" value="ECO:0007669"/>
    <property type="project" value="InterPro"/>
</dbReference>
<sequence>MSQIQAEGEKYASFIQLNTNEKAVDNFKLIVMAFFLALLLIFGLCAGDVWLTPAEWLTPEAELFVWNLRFPRVLSVIGVGAALALSGAVMQALFNNSLADPGLLGVSNGAGVAVVMALFLAGNSLHLGLLSGFAICGAMAITMLLILFSIKQGMNNTRLLLFGMAMGIGCSAFMAWAFYFSNNMDMRKIIAWTLGGFGGIDWNEAWLTLALIPAIGWLSCQGRVINIIALNELTAKQLGVNVQHWRTLLVIFIGWLVGVSVALAGMIGFIGFVVPHLLRLWGITNHQRLLPGCVLAGATVLLASDTFARLALASAEIPTGVVTATIGAPVFIWMLLRKPAGAVK</sequence>
<evidence type="ECO:0000256" key="6">
    <source>
        <dbReference type="ARBA" id="ARBA00022989"/>
    </source>
</evidence>
<dbReference type="CDD" id="cd06550">
    <property type="entry name" value="TM_ABC_iron-siderophores_like"/>
    <property type="match status" value="1"/>
</dbReference>
<accession>A0A542BLB4</accession>
<keyword evidence="7 8" id="KW-0472">Membrane</keyword>
<comment type="caution">
    <text evidence="9">The sequence shown here is derived from an EMBL/GenBank/DDBJ whole genome shotgun (WGS) entry which is preliminary data.</text>
</comment>
<dbReference type="PANTHER" id="PTHR30472">
    <property type="entry name" value="FERRIC ENTEROBACTIN TRANSPORT SYSTEM PERMEASE PROTEIN"/>
    <property type="match status" value="1"/>
</dbReference>
<feature type="transmembrane region" description="Helical" evidence="8">
    <location>
        <begin position="159"/>
        <end position="179"/>
    </location>
</feature>
<proteinExistence type="inferred from homology"/>
<organism evidence="9">
    <name type="scientific">Serratia fonticola</name>
    <dbReference type="NCBI Taxonomy" id="47917"/>
    <lineage>
        <taxon>Bacteria</taxon>
        <taxon>Pseudomonadati</taxon>
        <taxon>Pseudomonadota</taxon>
        <taxon>Gammaproteobacteria</taxon>
        <taxon>Enterobacterales</taxon>
        <taxon>Yersiniaceae</taxon>
        <taxon>Serratia</taxon>
    </lineage>
</organism>
<comment type="subcellular location">
    <subcellularLocation>
        <location evidence="1">Cell membrane</location>
        <topology evidence="1">Multi-pass membrane protein</topology>
    </subcellularLocation>
</comment>
<dbReference type="EMBL" id="VISQ01000001">
    <property type="protein sequence ID" value="TVZ68155.1"/>
    <property type="molecule type" value="Genomic_DNA"/>
</dbReference>
<dbReference type="AlphaFoldDB" id="A0A542BLB4"/>
<protein>
    <submittedName>
        <fullName evidence="9">Vitamin B12 transport system permease protein</fullName>
    </submittedName>
</protein>
<dbReference type="InterPro" id="IPR000522">
    <property type="entry name" value="ABC_transptr_permease_BtuC"/>
</dbReference>
<evidence type="ECO:0000313" key="9">
    <source>
        <dbReference type="EMBL" id="TVZ68155.1"/>
    </source>
</evidence>
<evidence type="ECO:0000256" key="5">
    <source>
        <dbReference type="ARBA" id="ARBA00022692"/>
    </source>
</evidence>
<dbReference type="NCBIfam" id="NF003001">
    <property type="entry name" value="PRK03784.1"/>
    <property type="match status" value="1"/>
</dbReference>
<evidence type="ECO:0000256" key="7">
    <source>
        <dbReference type="ARBA" id="ARBA00023136"/>
    </source>
</evidence>
<dbReference type="GO" id="GO:0015889">
    <property type="term" value="P:cobalamin transport"/>
    <property type="evidence" value="ECO:0007669"/>
    <property type="project" value="TreeGrafter"/>
</dbReference>